<reference evidence="1 2" key="2">
    <citation type="submission" date="2018-10" db="EMBL/GenBank/DDBJ databases">
        <authorList>
            <consortium name="Pathogen Informatics"/>
        </authorList>
    </citation>
    <scope>NUCLEOTIDE SEQUENCE [LARGE SCALE GENOMIC DNA]</scope>
</reference>
<name>A0A0N4VJH9_ENTVE</name>
<organism evidence="3">
    <name type="scientific">Enterobius vermicularis</name>
    <name type="common">Human pinworm</name>
    <dbReference type="NCBI Taxonomy" id="51028"/>
    <lineage>
        <taxon>Eukaryota</taxon>
        <taxon>Metazoa</taxon>
        <taxon>Ecdysozoa</taxon>
        <taxon>Nematoda</taxon>
        <taxon>Chromadorea</taxon>
        <taxon>Rhabditida</taxon>
        <taxon>Spirurina</taxon>
        <taxon>Oxyuridomorpha</taxon>
        <taxon>Oxyuroidea</taxon>
        <taxon>Oxyuridae</taxon>
        <taxon>Enterobius</taxon>
    </lineage>
</organism>
<evidence type="ECO:0000313" key="3">
    <source>
        <dbReference type="WBParaSite" id="EVEC_0001100001-mRNA-1"/>
    </source>
</evidence>
<dbReference type="AlphaFoldDB" id="A0A0N4VJH9"/>
<evidence type="ECO:0000313" key="2">
    <source>
        <dbReference type="Proteomes" id="UP000274131"/>
    </source>
</evidence>
<proteinExistence type="predicted"/>
<keyword evidence="2" id="KW-1185">Reference proteome</keyword>
<dbReference type="WBParaSite" id="EVEC_0001100001-mRNA-1">
    <property type="protein sequence ID" value="EVEC_0001100001-mRNA-1"/>
    <property type="gene ID" value="EVEC_0001100001"/>
</dbReference>
<reference evidence="3" key="1">
    <citation type="submission" date="2017-02" db="UniProtKB">
        <authorList>
            <consortium name="WormBaseParasite"/>
        </authorList>
    </citation>
    <scope>IDENTIFICATION</scope>
</reference>
<accession>A0A0N4VJH9</accession>
<gene>
    <name evidence="1" type="ORF">EVEC_LOCUS10325</name>
</gene>
<sequence>MKPLSKKASPFAQFDFNLTILPANSATTSTKLYCRTFCFYPYIKVNISNDQESFRSQKWCGTLVNVPISHIN</sequence>
<evidence type="ECO:0000313" key="1">
    <source>
        <dbReference type="EMBL" id="VDD95574.1"/>
    </source>
</evidence>
<protein>
    <submittedName>
        <fullName evidence="3">MSP domain-containing protein</fullName>
    </submittedName>
</protein>
<dbReference type="EMBL" id="UXUI01010736">
    <property type="protein sequence ID" value="VDD95574.1"/>
    <property type="molecule type" value="Genomic_DNA"/>
</dbReference>
<dbReference type="Proteomes" id="UP000274131">
    <property type="component" value="Unassembled WGS sequence"/>
</dbReference>